<dbReference type="Gene3D" id="1.10.1760.10">
    <property type="entry name" value="Actin-related protein 2/3 complex subunit 3"/>
    <property type="match status" value="1"/>
</dbReference>
<evidence type="ECO:0000313" key="7">
    <source>
        <dbReference type="Proteomes" id="UP000194236"/>
    </source>
</evidence>
<evidence type="ECO:0000313" key="6">
    <source>
        <dbReference type="EMBL" id="OTF69005.1"/>
    </source>
</evidence>
<evidence type="ECO:0000256" key="2">
    <source>
        <dbReference type="ARBA" id="ARBA00010856"/>
    </source>
</evidence>
<keyword evidence="3" id="KW-0963">Cytoplasm</keyword>
<gene>
    <name evidence="6" type="ORF">BLA29_006343</name>
</gene>
<dbReference type="InterPro" id="IPR007204">
    <property type="entry name" value="ARPC3"/>
</dbReference>
<comment type="subcellular location">
    <subcellularLocation>
        <location evidence="1">Cytoplasm</location>
        <location evidence="1">Cytoskeleton</location>
    </subcellularLocation>
</comment>
<evidence type="ECO:0000256" key="3">
    <source>
        <dbReference type="ARBA" id="ARBA00022490"/>
    </source>
</evidence>
<sequence>MPAIYHSGCQSKQMIGNMSLLTFRTKHNGPIKTLNREHLRHEDPVDLDIIDESFYFFKSNIT</sequence>
<dbReference type="InterPro" id="IPR036753">
    <property type="entry name" value="ARPC3_sf"/>
</dbReference>
<dbReference type="GO" id="GO:0034314">
    <property type="term" value="P:Arp2/3 complex-mediated actin nucleation"/>
    <property type="evidence" value="ECO:0007669"/>
    <property type="project" value="InterPro"/>
</dbReference>
<dbReference type="AlphaFoldDB" id="A0A1Y3AP86"/>
<evidence type="ECO:0000256" key="1">
    <source>
        <dbReference type="ARBA" id="ARBA00004245"/>
    </source>
</evidence>
<dbReference type="SUPFAM" id="SSF69060">
    <property type="entry name" value="Arp2/3 complex 21 kDa subunit ARPC3"/>
    <property type="match status" value="1"/>
</dbReference>
<keyword evidence="7" id="KW-1185">Reference proteome</keyword>
<dbReference type="OrthoDB" id="6490465at2759"/>
<feature type="non-terminal residue" evidence="6">
    <location>
        <position position="62"/>
    </location>
</feature>
<dbReference type="GO" id="GO:0030833">
    <property type="term" value="P:regulation of actin filament polymerization"/>
    <property type="evidence" value="ECO:0007669"/>
    <property type="project" value="InterPro"/>
</dbReference>
<keyword evidence="5" id="KW-0206">Cytoskeleton</keyword>
<keyword evidence="4" id="KW-0009">Actin-binding</keyword>
<comment type="caution">
    <text evidence="6">The sequence shown here is derived from an EMBL/GenBank/DDBJ whole genome shotgun (WGS) entry which is preliminary data.</text>
</comment>
<organism evidence="6 7">
    <name type="scientific">Euroglyphus maynei</name>
    <name type="common">Mayne's house dust mite</name>
    <dbReference type="NCBI Taxonomy" id="6958"/>
    <lineage>
        <taxon>Eukaryota</taxon>
        <taxon>Metazoa</taxon>
        <taxon>Ecdysozoa</taxon>
        <taxon>Arthropoda</taxon>
        <taxon>Chelicerata</taxon>
        <taxon>Arachnida</taxon>
        <taxon>Acari</taxon>
        <taxon>Acariformes</taxon>
        <taxon>Sarcoptiformes</taxon>
        <taxon>Astigmata</taxon>
        <taxon>Psoroptidia</taxon>
        <taxon>Analgoidea</taxon>
        <taxon>Pyroglyphidae</taxon>
        <taxon>Pyroglyphinae</taxon>
        <taxon>Euroglyphus</taxon>
    </lineage>
</organism>
<comment type="similarity">
    <text evidence="2">Belongs to the ARPC3 family.</text>
</comment>
<dbReference type="GO" id="GO:0003779">
    <property type="term" value="F:actin binding"/>
    <property type="evidence" value="ECO:0007669"/>
    <property type="project" value="UniProtKB-KW"/>
</dbReference>
<accession>A0A1Y3AP86</accession>
<dbReference type="EMBL" id="MUJZ01072640">
    <property type="protein sequence ID" value="OTF69005.1"/>
    <property type="molecule type" value="Genomic_DNA"/>
</dbReference>
<protein>
    <submittedName>
        <fullName evidence="6">Uncharacterized protein</fullName>
    </submittedName>
</protein>
<dbReference type="GO" id="GO:0005885">
    <property type="term" value="C:Arp2/3 protein complex"/>
    <property type="evidence" value="ECO:0007669"/>
    <property type="project" value="InterPro"/>
</dbReference>
<name>A0A1Y3AP86_EURMA</name>
<dbReference type="Pfam" id="PF04062">
    <property type="entry name" value="P21-Arc"/>
    <property type="match status" value="1"/>
</dbReference>
<evidence type="ECO:0000256" key="5">
    <source>
        <dbReference type="ARBA" id="ARBA00023212"/>
    </source>
</evidence>
<reference evidence="6 7" key="1">
    <citation type="submission" date="2017-03" db="EMBL/GenBank/DDBJ databases">
        <title>Genome Survey of Euroglyphus maynei.</title>
        <authorList>
            <person name="Arlian L.G."/>
            <person name="Morgan M.S."/>
            <person name="Rider S.D."/>
        </authorList>
    </citation>
    <scope>NUCLEOTIDE SEQUENCE [LARGE SCALE GENOMIC DNA]</scope>
    <source>
        <strain evidence="6">Arlian Lab</strain>
        <tissue evidence="6">Whole body</tissue>
    </source>
</reference>
<proteinExistence type="inferred from homology"/>
<dbReference type="Proteomes" id="UP000194236">
    <property type="component" value="Unassembled WGS sequence"/>
</dbReference>
<evidence type="ECO:0000256" key="4">
    <source>
        <dbReference type="ARBA" id="ARBA00023203"/>
    </source>
</evidence>